<sequence>MAKIGNQAKSRTELRKRVSGETEGKGETERNQMC</sequence>
<dbReference type="Proteomes" id="UP001054252">
    <property type="component" value="Unassembled WGS sequence"/>
</dbReference>
<evidence type="ECO:0000313" key="2">
    <source>
        <dbReference type="EMBL" id="GKV45675.1"/>
    </source>
</evidence>
<accession>A0AAV5M7Z8</accession>
<protein>
    <submittedName>
        <fullName evidence="2">Uncharacterized protein</fullName>
    </submittedName>
</protein>
<feature type="region of interest" description="Disordered" evidence="1">
    <location>
        <begin position="1"/>
        <end position="34"/>
    </location>
</feature>
<proteinExistence type="predicted"/>
<reference evidence="2 3" key="1">
    <citation type="journal article" date="2021" name="Commun. Biol.">
        <title>The genome of Shorea leprosula (Dipterocarpaceae) highlights the ecological relevance of drought in aseasonal tropical rainforests.</title>
        <authorList>
            <person name="Ng K.K.S."/>
            <person name="Kobayashi M.J."/>
            <person name="Fawcett J.A."/>
            <person name="Hatakeyama M."/>
            <person name="Paape T."/>
            <person name="Ng C.H."/>
            <person name="Ang C.C."/>
            <person name="Tnah L.H."/>
            <person name="Lee C.T."/>
            <person name="Nishiyama T."/>
            <person name="Sese J."/>
            <person name="O'Brien M.J."/>
            <person name="Copetti D."/>
            <person name="Mohd Noor M.I."/>
            <person name="Ong R.C."/>
            <person name="Putra M."/>
            <person name="Sireger I.Z."/>
            <person name="Indrioko S."/>
            <person name="Kosugi Y."/>
            <person name="Izuno A."/>
            <person name="Isagi Y."/>
            <person name="Lee S.L."/>
            <person name="Shimizu K.K."/>
        </authorList>
    </citation>
    <scope>NUCLEOTIDE SEQUENCE [LARGE SCALE GENOMIC DNA]</scope>
    <source>
        <strain evidence="2">214</strain>
    </source>
</reference>
<dbReference type="EMBL" id="BPVZ01000197">
    <property type="protein sequence ID" value="GKV45675.1"/>
    <property type="molecule type" value="Genomic_DNA"/>
</dbReference>
<feature type="compositionally biased region" description="Basic and acidic residues" evidence="1">
    <location>
        <begin position="10"/>
        <end position="34"/>
    </location>
</feature>
<keyword evidence="3" id="KW-1185">Reference proteome</keyword>
<organism evidence="2 3">
    <name type="scientific">Rubroshorea leprosula</name>
    <dbReference type="NCBI Taxonomy" id="152421"/>
    <lineage>
        <taxon>Eukaryota</taxon>
        <taxon>Viridiplantae</taxon>
        <taxon>Streptophyta</taxon>
        <taxon>Embryophyta</taxon>
        <taxon>Tracheophyta</taxon>
        <taxon>Spermatophyta</taxon>
        <taxon>Magnoliopsida</taxon>
        <taxon>eudicotyledons</taxon>
        <taxon>Gunneridae</taxon>
        <taxon>Pentapetalae</taxon>
        <taxon>rosids</taxon>
        <taxon>malvids</taxon>
        <taxon>Malvales</taxon>
        <taxon>Dipterocarpaceae</taxon>
        <taxon>Rubroshorea</taxon>
    </lineage>
</organism>
<gene>
    <name evidence="2" type="ORF">SLEP1_g52733</name>
</gene>
<name>A0AAV5M7Z8_9ROSI</name>
<evidence type="ECO:0000313" key="3">
    <source>
        <dbReference type="Proteomes" id="UP001054252"/>
    </source>
</evidence>
<evidence type="ECO:0000256" key="1">
    <source>
        <dbReference type="SAM" id="MobiDB-lite"/>
    </source>
</evidence>
<comment type="caution">
    <text evidence="2">The sequence shown here is derived from an EMBL/GenBank/DDBJ whole genome shotgun (WGS) entry which is preliminary data.</text>
</comment>
<dbReference type="AlphaFoldDB" id="A0AAV5M7Z8"/>